<organism evidence="3 4">
    <name type="scientific">Dorea hominis</name>
    <dbReference type="NCBI Taxonomy" id="2763040"/>
    <lineage>
        <taxon>Bacteria</taxon>
        <taxon>Bacillati</taxon>
        <taxon>Bacillota</taxon>
        <taxon>Clostridia</taxon>
        <taxon>Lachnospirales</taxon>
        <taxon>Lachnospiraceae</taxon>
        <taxon>Dorea</taxon>
    </lineage>
</organism>
<feature type="compositionally biased region" description="Basic and acidic residues" evidence="2">
    <location>
        <begin position="101"/>
        <end position="110"/>
    </location>
</feature>
<comment type="caution">
    <text evidence="3">The sequence shown here is derived from an EMBL/GenBank/DDBJ whole genome shotgun (WGS) entry which is preliminary data.</text>
</comment>
<dbReference type="InterPro" id="IPR038471">
    <property type="entry name" value="MecA_C_sf"/>
</dbReference>
<dbReference type="Gene3D" id="3.30.70.1950">
    <property type="match status" value="1"/>
</dbReference>
<protein>
    <submittedName>
        <fullName evidence="3">Adaptor protein MecA</fullName>
    </submittedName>
</protein>
<dbReference type="Pfam" id="PF05389">
    <property type="entry name" value="MecA"/>
    <property type="match status" value="1"/>
</dbReference>
<dbReference type="InterPro" id="IPR008681">
    <property type="entry name" value="Neg-reg_MecA"/>
</dbReference>
<sequence length="274" mass="30012">MKIEKISDNQIRCTLTRADLAERQLQLSELAYGTEKAKSLFHDMMQQAAFEFGFEANDIPLMIEAIPASSDSIVLIITKVEDPEELDTRFSKFSPSPAGENDTKKSETVNKLEGAETLLDLLGKVKEKMDVAESRDKTDSPSDAQATDSSARTDSANVASATDENSESNVAAEDSPVAKIRLFSFATMDNVLLASRLLNTMYTGSNTLYKDQAEDLYILALSQSEHSANDFNRICNMLTEYGTSEKTSGVILAFLEEHCEALVADNAIQLLAAI</sequence>
<name>A0ABR7EYY1_9FIRM</name>
<proteinExistence type="inferred from homology"/>
<evidence type="ECO:0000313" key="4">
    <source>
        <dbReference type="Proteomes" id="UP000647235"/>
    </source>
</evidence>
<reference evidence="3 4" key="1">
    <citation type="submission" date="2020-08" db="EMBL/GenBank/DDBJ databases">
        <title>Genome public.</title>
        <authorList>
            <person name="Liu C."/>
            <person name="Sun Q."/>
        </authorList>
    </citation>
    <scope>NUCLEOTIDE SEQUENCE [LARGE SCALE GENOMIC DNA]</scope>
    <source>
        <strain evidence="3 4">NSJ-36</strain>
    </source>
</reference>
<gene>
    <name evidence="3" type="ORF">H8S07_11880</name>
</gene>
<feature type="region of interest" description="Disordered" evidence="2">
    <location>
        <begin position="87"/>
        <end position="110"/>
    </location>
</feature>
<comment type="similarity">
    <text evidence="1">Belongs to the MecA family.</text>
</comment>
<dbReference type="PANTHER" id="PTHR39161">
    <property type="entry name" value="ADAPTER PROTEIN MECA"/>
    <property type="match status" value="1"/>
</dbReference>
<feature type="compositionally biased region" description="Polar residues" evidence="2">
    <location>
        <begin position="141"/>
        <end position="169"/>
    </location>
</feature>
<feature type="compositionally biased region" description="Basic and acidic residues" evidence="2">
    <location>
        <begin position="130"/>
        <end position="140"/>
    </location>
</feature>
<dbReference type="EMBL" id="JACOOY010000017">
    <property type="protein sequence ID" value="MBC5665944.1"/>
    <property type="molecule type" value="Genomic_DNA"/>
</dbReference>
<dbReference type="RefSeq" id="WP_186856085.1">
    <property type="nucleotide sequence ID" value="NZ_JACOOY010000017.1"/>
</dbReference>
<keyword evidence="4" id="KW-1185">Reference proteome</keyword>
<accession>A0ABR7EYY1</accession>
<evidence type="ECO:0000256" key="2">
    <source>
        <dbReference type="SAM" id="MobiDB-lite"/>
    </source>
</evidence>
<evidence type="ECO:0000256" key="1">
    <source>
        <dbReference type="ARBA" id="ARBA00005397"/>
    </source>
</evidence>
<evidence type="ECO:0000313" key="3">
    <source>
        <dbReference type="EMBL" id="MBC5665944.1"/>
    </source>
</evidence>
<dbReference type="Proteomes" id="UP000647235">
    <property type="component" value="Unassembled WGS sequence"/>
</dbReference>
<feature type="region of interest" description="Disordered" evidence="2">
    <location>
        <begin position="130"/>
        <end position="172"/>
    </location>
</feature>
<dbReference type="PANTHER" id="PTHR39161:SF1">
    <property type="entry name" value="ADAPTER PROTEIN MECA 1"/>
    <property type="match status" value="1"/>
</dbReference>